<dbReference type="InterPro" id="IPR052159">
    <property type="entry name" value="Competence_DNA_uptake"/>
</dbReference>
<evidence type="ECO:0000256" key="1">
    <source>
        <dbReference type="SAM" id="MobiDB-lite"/>
    </source>
</evidence>
<dbReference type="RefSeq" id="WP_024318163.1">
    <property type="nucleotide sequence ID" value="NZ_ATTO01000076.1"/>
</dbReference>
<dbReference type="PATRIC" id="fig|348824.6.peg.6076"/>
<dbReference type="KEGG" id="rhl:LPU83_pLPU83d_0447"/>
<keyword evidence="2" id="KW-0614">Plasmid</keyword>
<dbReference type="PANTHER" id="PTHR30619">
    <property type="entry name" value="DNA INTERNALIZATION/COMPETENCE PROTEIN COMEC/REC2"/>
    <property type="match status" value="1"/>
</dbReference>
<dbReference type="AlphaFoldDB" id="W6RSP5"/>
<gene>
    <name evidence="2" type="ORF">LPU83_pLPU83d_0447</name>
</gene>
<accession>W6RSP5</accession>
<feature type="region of interest" description="Disordered" evidence="1">
    <location>
        <begin position="285"/>
        <end position="307"/>
    </location>
</feature>
<protein>
    <recommendedName>
        <fullName evidence="4">Metallo-beta-lactamase domain-containing protein</fullName>
    </recommendedName>
</protein>
<sequence>MSKLKSLKIRMYRGILGDCFLLQTTVVDEGNEEVRKILIDCGVLQNIPSGEELIRKLAREVVQEVGILKLQEIVAGPERISAVVDDLIETVGSRIDLLILTHEHFDHLCGFAVKKDVFLDKNLEIGELWLAWTEDPNDEQAKTLQARFNKGRQALISAVKLTETLGADTPARLQSVASLAAFAGPGDQPNASDEEKASGRMSTGAIIQMMKNKVGAAKTRYLEPGEVIDLKAFGLIAYVLGPPRDETLLKKDSPSSQNSEVYLMRLDAVAAVESSLASQLALQKDADAPASTNDGTPFARPHQRPFKSQVTAEAYGPETFARALYADPAESWRTIDDEWLGAAEALALKMDSDTNNTSLALAFALPDEQVLLFPGDAQVGNWLSWNNQTYPHTAAKGITPTTAEELLNRVTFYKVGHHGSHNATLKTLGLARMIDPRLTAAIPVVEAVAAIQGKGRSEPGAGWKMPYGKMYDDLQKRTKGRILRGDGDIETETLAFQSNPTHPERPVTVTYEASGLWTELHLPLE</sequence>
<name>W6RSP5_9HYPH</name>
<dbReference type="SUPFAM" id="SSF56281">
    <property type="entry name" value="Metallo-hydrolase/oxidoreductase"/>
    <property type="match status" value="1"/>
</dbReference>
<dbReference type="InterPro" id="IPR036866">
    <property type="entry name" value="RibonucZ/Hydroxyglut_hydro"/>
</dbReference>
<keyword evidence="3" id="KW-1185">Reference proteome</keyword>
<evidence type="ECO:0008006" key="4">
    <source>
        <dbReference type="Google" id="ProtNLM"/>
    </source>
</evidence>
<proteinExistence type="predicted"/>
<geneLocation type="plasmid" evidence="2 3">
    <name>pLPU83d</name>
</geneLocation>
<evidence type="ECO:0000313" key="2">
    <source>
        <dbReference type="EMBL" id="CDM61818.1"/>
    </source>
</evidence>
<dbReference type="PANTHER" id="PTHR30619:SF7">
    <property type="entry name" value="BETA-LACTAMASE DOMAIN PROTEIN"/>
    <property type="match status" value="1"/>
</dbReference>
<dbReference type="EMBL" id="HG916855">
    <property type="protein sequence ID" value="CDM61818.1"/>
    <property type="molecule type" value="Genomic_DNA"/>
</dbReference>
<dbReference type="Gene3D" id="3.60.15.10">
    <property type="entry name" value="Ribonuclease Z/Hydroxyacylglutathione hydrolase-like"/>
    <property type="match status" value="1"/>
</dbReference>
<organism evidence="2 3">
    <name type="scientific">Rhizobium favelukesii</name>
    <dbReference type="NCBI Taxonomy" id="348824"/>
    <lineage>
        <taxon>Bacteria</taxon>
        <taxon>Pseudomonadati</taxon>
        <taxon>Pseudomonadota</taxon>
        <taxon>Alphaproteobacteria</taxon>
        <taxon>Hyphomicrobiales</taxon>
        <taxon>Rhizobiaceae</taxon>
        <taxon>Rhizobium/Agrobacterium group</taxon>
        <taxon>Rhizobium</taxon>
    </lineage>
</organism>
<evidence type="ECO:0000313" key="3">
    <source>
        <dbReference type="Proteomes" id="UP000019443"/>
    </source>
</evidence>
<dbReference type="HOGENOM" id="CLU_037417_0_0_5"/>
<reference evidence="2" key="1">
    <citation type="submission" date="2013-11" db="EMBL/GenBank/DDBJ databases">
        <title>Draft genome sequence of the broad-host-range Rhizobium sp. LPU83 strain, a member of the low-genetic diversity Oregon-like Rhizobium sp. group.</title>
        <authorList>
            <person name="Wibberg D."/>
            <person name="Puehler A."/>
            <person name="Schlueter A."/>
        </authorList>
    </citation>
    <scope>NUCLEOTIDE SEQUENCE [LARGE SCALE GENOMIC DNA]</scope>
    <source>
        <strain evidence="2">LPU83</strain>
        <plasmid evidence="2">pLPU83d</plasmid>
    </source>
</reference>
<dbReference type="Proteomes" id="UP000019443">
    <property type="component" value="Plasmid pLPU83d"/>
</dbReference>